<sequence length="155" mass="16321">MALLEGAAARARPVVHRGGDNRAAVLVEITGEPLAWESRLVMVVEYCIAGDDGSAGIWNRPFDVNLDGDGRLDAIGLDLDGDGLRDDALADFDGDDVADHAVFDVDNDGTPESYFIDTIGTWRSPSTAADNCAGMASDGLEQTGAHWLTSKGSVL</sequence>
<dbReference type="InterPro" id="IPR028974">
    <property type="entry name" value="TSP_type-3_rpt"/>
</dbReference>
<gene>
    <name evidence="1" type="primary">at9s</name>
</gene>
<dbReference type="GO" id="GO:0005509">
    <property type="term" value="F:calcium ion binding"/>
    <property type="evidence" value="ECO:0007669"/>
    <property type="project" value="InterPro"/>
</dbReference>
<proteinExistence type="predicted"/>
<evidence type="ECO:0000313" key="1">
    <source>
        <dbReference type="EMBL" id="BAA03283.1"/>
    </source>
</evidence>
<accession>Q50578</accession>
<dbReference type="SUPFAM" id="SSF103647">
    <property type="entry name" value="TSP type-3 repeat"/>
    <property type="match status" value="1"/>
</dbReference>
<organism evidence="1">
    <name type="scientific">Mycobacterium tuberculosis</name>
    <dbReference type="NCBI Taxonomy" id="1773"/>
    <lineage>
        <taxon>Bacteria</taxon>
        <taxon>Bacillati</taxon>
        <taxon>Actinomycetota</taxon>
        <taxon>Actinomycetes</taxon>
        <taxon>Mycobacteriales</taxon>
        <taxon>Mycobacteriaceae</taxon>
        <taxon>Mycobacterium</taxon>
        <taxon>Mycobacterium tuberculosis complex</taxon>
    </lineage>
</organism>
<dbReference type="AlphaFoldDB" id="Q50578"/>
<dbReference type="EMBL" id="D14355">
    <property type="protein sequence ID" value="BAA03283.1"/>
    <property type="molecule type" value="Genomic_DNA"/>
</dbReference>
<name>Q50578_MYCTX</name>
<protein>
    <submittedName>
        <fullName evidence="1">AT9S</fullName>
    </submittedName>
</protein>
<reference evidence="1" key="1">
    <citation type="submission" date="1993-02" db="EMBL/GenBank/DDBJ databases">
        <title>SOD related gene, its function in Escherichia coli.</title>
        <authorList>
            <person name="Sasawaki T."/>
            <person name="Hayashi T."/>
            <person name="Tamura T."/>
        </authorList>
    </citation>
    <scope>NUCLEOTIDE SEQUENCE</scope>
    <source>
        <strain evidence="1">Aoyama B</strain>
    </source>
</reference>